<keyword evidence="2" id="KW-0547">Nucleotide-binding</keyword>
<organism evidence="9 10">
    <name type="scientific">Falsiruegeria mediterranea M17</name>
    <dbReference type="NCBI Taxonomy" id="1200281"/>
    <lineage>
        <taxon>Bacteria</taxon>
        <taxon>Pseudomonadati</taxon>
        <taxon>Pseudomonadota</taxon>
        <taxon>Alphaproteobacteria</taxon>
        <taxon>Rhodobacterales</taxon>
        <taxon>Roseobacteraceae</taxon>
        <taxon>Falsiruegeria</taxon>
    </lineage>
</organism>
<dbReference type="InterPro" id="IPR000640">
    <property type="entry name" value="EFG_V-like"/>
</dbReference>
<dbReference type="InterPro" id="IPR047872">
    <property type="entry name" value="EFG_IV"/>
</dbReference>
<dbReference type="InterPro" id="IPR020568">
    <property type="entry name" value="Ribosomal_Su5_D2-typ_SF"/>
</dbReference>
<evidence type="ECO:0000256" key="2">
    <source>
        <dbReference type="ARBA" id="ARBA00022741"/>
    </source>
</evidence>
<keyword evidence="5" id="KW-0342">GTP-binding</keyword>
<dbReference type="Gene3D" id="3.30.70.240">
    <property type="match status" value="1"/>
</dbReference>
<feature type="domain" description="Translation elongation factor EFG/EF2" evidence="8">
    <location>
        <begin position="426"/>
        <end position="543"/>
    </location>
</feature>
<dbReference type="NCBIfam" id="NF009379">
    <property type="entry name" value="PRK12740.1-3"/>
    <property type="match status" value="1"/>
</dbReference>
<dbReference type="InterPro" id="IPR014721">
    <property type="entry name" value="Ribsml_uS5_D2-typ_fold_subgr"/>
</dbReference>
<dbReference type="GO" id="GO:0003746">
    <property type="term" value="F:translation elongation factor activity"/>
    <property type="evidence" value="ECO:0007669"/>
    <property type="project" value="UniProtKB-KW"/>
</dbReference>
<dbReference type="CDD" id="cd01434">
    <property type="entry name" value="EFG_mtEFG1_IV"/>
    <property type="match status" value="1"/>
</dbReference>
<name>A0A2R8CD06_9RHOB</name>
<dbReference type="SUPFAM" id="SSF54211">
    <property type="entry name" value="Ribosomal protein S5 domain 2-like"/>
    <property type="match status" value="1"/>
</dbReference>
<dbReference type="InterPro" id="IPR005517">
    <property type="entry name" value="Transl_elong_EFG/EF2_IV"/>
</dbReference>
<reference evidence="10" key="1">
    <citation type="submission" date="2018-03" db="EMBL/GenBank/DDBJ databases">
        <authorList>
            <person name="Rodrigo-Torres L."/>
            <person name="Arahal R. D."/>
            <person name="Lucena T."/>
        </authorList>
    </citation>
    <scope>NUCLEOTIDE SEQUENCE [LARGE SCALE GENOMIC DNA]</scope>
    <source>
        <strain evidence="10">CECT 7615</strain>
    </source>
</reference>
<evidence type="ECO:0000256" key="6">
    <source>
        <dbReference type="ARBA" id="ARBA00024731"/>
    </source>
</evidence>
<evidence type="ECO:0000256" key="3">
    <source>
        <dbReference type="ARBA" id="ARBA00022768"/>
    </source>
</evidence>
<dbReference type="SUPFAM" id="SSF54980">
    <property type="entry name" value="EF-G C-terminal domain-like"/>
    <property type="match status" value="2"/>
</dbReference>
<evidence type="ECO:0000313" key="9">
    <source>
        <dbReference type="EMBL" id="SPJ30315.1"/>
    </source>
</evidence>
<dbReference type="InterPro" id="IPR035647">
    <property type="entry name" value="EFG_III/V"/>
</dbReference>
<proteinExistence type="predicted"/>
<dbReference type="Gene3D" id="3.30.230.10">
    <property type="match status" value="1"/>
</dbReference>
<dbReference type="GO" id="GO:0097216">
    <property type="term" value="F:guanosine tetraphosphate binding"/>
    <property type="evidence" value="ECO:0007669"/>
    <property type="project" value="UniProtKB-ARBA"/>
</dbReference>
<dbReference type="PANTHER" id="PTHR43261:SF7">
    <property type="entry name" value="ELONGATION FACTOR G-LIKE PROTEIN"/>
    <property type="match status" value="1"/>
</dbReference>
<dbReference type="AlphaFoldDB" id="A0A2R8CD06"/>
<keyword evidence="4" id="KW-0648">Protein biosynthesis</keyword>
<keyword evidence="3 9" id="KW-0251">Elongation factor</keyword>
<dbReference type="RefSeq" id="WP_108790675.1">
    <property type="nucleotide sequence ID" value="NZ_ONZG01000011.1"/>
</dbReference>
<dbReference type="EMBL" id="ONZG01000011">
    <property type="protein sequence ID" value="SPJ30315.1"/>
    <property type="molecule type" value="Genomic_DNA"/>
</dbReference>
<dbReference type="SMART" id="SM00889">
    <property type="entry name" value="EFG_IV"/>
    <property type="match status" value="1"/>
</dbReference>
<dbReference type="SUPFAM" id="SSF52540">
    <property type="entry name" value="P-loop containing nucleoside triphosphate hydrolases"/>
    <property type="match status" value="1"/>
</dbReference>
<evidence type="ECO:0000256" key="1">
    <source>
        <dbReference type="ARBA" id="ARBA00017872"/>
    </source>
</evidence>
<dbReference type="GO" id="GO:0032790">
    <property type="term" value="P:ribosome disassembly"/>
    <property type="evidence" value="ECO:0007669"/>
    <property type="project" value="TreeGrafter"/>
</dbReference>
<dbReference type="GO" id="GO:0005525">
    <property type="term" value="F:GTP binding"/>
    <property type="evidence" value="ECO:0007669"/>
    <property type="project" value="UniProtKB-KW"/>
</dbReference>
<dbReference type="CDD" id="cd03713">
    <property type="entry name" value="EFG_mtEFG_C"/>
    <property type="match status" value="1"/>
</dbReference>
<protein>
    <recommendedName>
        <fullName evidence="1">Elongation factor G</fullName>
    </recommendedName>
</protein>
<dbReference type="Gene3D" id="3.30.70.870">
    <property type="entry name" value="Elongation Factor G (Translational Gtpase), domain 3"/>
    <property type="match status" value="1"/>
</dbReference>
<comment type="function">
    <text evidence="6">Catalyzes the GTP-dependent ribosomal translocation step during translation elongation. During this step, the ribosome changes from the pre-translocational (PRE) to the post-translocational (POST) state as the newly formed A-site-bound peptidyl-tRNA and P-site-bound deacylated tRNA move to the P and E sites, respectively. Catalyzes the coordinated movement of the two tRNA molecules, the mRNA and conformational changes in the ribosome.</text>
</comment>
<dbReference type="InterPro" id="IPR035649">
    <property type="entry name" value="EFG_V"/>
</dbReference>
<dbReference type="Proteomes" id="UP000244898">
    <property type="component" value="Unassembled WGS sequence"/>
</dbReference>
<dbReference type="PANTHER" id="PTHR43261">
    <property type="entry name" value="TRANSLATION ELONGATION FACTOR G-RELATED"/>
    <property type="match status" value="1"/>
</dbReference>
<dbReference type="Gene3D" id="3.40.50.300">
    <property type="entry name" value="P-loop containing nucleotide triphosphate hydrolases"/>
    <property type="match status" value="1"/>
</dbReference>
<evidence type="ECO:0000313" key="10">
    <source>
        <dbReference type="Proteomes" id="UP000244898"/>
    </source>
</evidence>
<sequence>MRVFSVLGPTQSGKSTLVEAISRLDGRSTKFSVSDVVHLHSFSYLDEPWCAVDVNGGGDALAYVGPAMAISDAAVIVVPPDPDAAVLAAPYLRLVEEAGIPSFLFINKMDNPNGRIRDIVAALQAYCTHHITLRQIPIRENEQIVGAIDLISERAWKYQEGQPSALIELPSSAEDREQEARTELLETLSDFDDNLLEQLIEDKQPPSEEVFDLAAKVLQNHQLIPAYLGAASHANGLTRMMKALRHEAPEFDIARDRDEAGEKARAIAGFADVKKHIGKITVLRGLGDGITAHESLGSDTVGSLVALDTKTQIDRINAGEIGLAVKSDHLSPGAIYDGTGSSPLPEWATSHAPSHRQKVTPTHERDDVRLSNALSRLNEIDPGLHQRQDELSGHAILGTQGPQHMRRLSEKLAEDFGIEVTAEPVETAYRETISKSVDHRHRHRKQSGGAGQFADVVLTIAPLPRGSGFQFDDTVKGGAVPKNYIPSVEAGALDALTEGPQGHPVVDVKVTLTDGKHHNVDSSDYAFKMAGKVAVREAIGMAKPVVLQPILHAEIHLPTSFVGDMVPTISSLQGQVLGFEANPNATGWEIFNALLPAVAEDELHRTIASSTRGTGWVNLSFDHYEEMRGQSTKAKMAPAK</sequence>
<dbReference type="InterPro" id="IPR027417">
    <property type="entry name" value="P-loop_NTPase"/>
</dbReference>
<dbReference type="Pfam" id="PF00679">
    <property type="entry name" value="EFG_C"/>
    <property type="match status" value="1"/>
</dbReference>
<dbReference type="Pfam" id="PF14492">
    <property type="entry name" value="EFG_III"/>
    <property type="match status" value="1"/>
</dbReference>
<evidence type="ECO:0000256" key="5">
    <source>
        <dbReference type="ARBA" id="ARBA00023134"/>
    </source>
</evidence>
<gene>
    <name evidence="9" type="primary">fusA_1</name>
    <name evidence="9" type="ORF">TRM7615_03846</name>
</gene>
<dbReference type="Pfam" id="PF03764">
    <property type="entry name" value="EFG_IV"/>
    <property type="match status" value="1"/>
</dbReference>
<dbReference type="InterPro" id="IPR041095">
    <property type="entry name" value="EFG_II"/>
</dbReference>
<accession>A0A2R8CD06</accession>
<evidence type="ECO:0000256" key="4">
    <source>
        <dbReference type="ARBA" id="ARBA00022917"/>
    </source>
</evidence>
<evidence type="ECO:0000259" key="8">
    <source>
        <dbReference type="SMART" id="SM00889"/>
    </source>
</evidence>
<evidence type="ECO:0000256" key="7">
    <source>
        <dbReference type="SAM" id="MobiDB-lite"/>
    </source>
</evidence>
<keyword evidence="10" id="KW-1185">Reference proteome</keyword>
<dbReference type="GO" id="GO:0003924">
    <property type="term" value="F:GTPase activity"/>
    <property type="evidence" value="ECO:0007669"/>
    <property type="project" value="UniProtKB-ARBA"/>
</dbReference>
<feature type="region of interest" description="Disordered" evidence="7">
    <location>
        <begin position="341"/>
        <end position="366"/>
    </location>
</feature>
<dbReference type="OrthoDB" id="9802948at2"/>